<dbReference type="Gene3D" id="2.40.50.140">
    <property type="entry name" value="Nucleic acid-binding proteins"/>
    <property type="match status" value="8"/>
</dbReference>
<dbReference type="Pfam" id="PF00575">
    <property type="entry name" value="S1"/>
    <property type="match status" value="3"/>
</dbReference>
<dbReference type="InterPro" id="IPR057301">
    <property type="entry name" value="Rrp5_OB_4th"/>
</dbReference>
<dbReference type="Proteomes" id="UP001308179">
    <property type="component" value="Unassembled WGS sequence"/>
</dbReference>
<name>A0ABR0KYN6_9PEZI</name>
<dbReference type="SUPFAM" id="SSF50249">
    <property type="entry name" value="Nucleic acid-binding proteins"/>
    <property type="match status" value="9"/>
</dbReference>
<dbReference type="InterPro" id="IPR057302">
    <property type="entry name" value="Rrp5_S1"/>
</dbReference>
<dbReference type="PROSITE" id="PS50126">
    <property type="entry name" value="S1"/>
    <property type="match status" value="9"/>
</dbReference>
<protein>
    <submittedName>
        <fullName evidence="6">rRNA biogenesis protein rrp5</fullName>
    </submittedName>
</protein>
<feature type="domain" description="S1 motif" evidence="5">
    <location>
        <begin position="1095"/>
        <end position="1164"/>
    </location>
</feature>
<dbReference type="CDD" id="cd05697">
    <property type="entry name" value="S1_Rrp5_repeat_hs5"/>
    <property type="match status" value="1"/>
</dbReference>
<dbReference type="InterPro" id="IPR011990">
    <property type="entry name" value="TPR-like_helical_dom_sf"/>
</dbReference>
<dbReference type="InterPro" id="IPR045209">
    <property type="entry name" value="Rrp5"/>
</dbReference>
<feature type="domain" description="S1 motif" evidence="5">
    <location>
        <begin position="571"/>
        <end position="646"/>
    </location>
</feature>
<dbReference type="InterPro" id="IPR012340">
    <property type="entry name" value="NA-bd_OB-fold"/>
</dbReference>
<organism evidence="6 7">
    <name type="scientific">Rachicladosporium monterosium</name>
    <dbReference type="NCBI Taxonomy" id="1507873"/>
    <lineage>
        <taxon>Eukaryota</taxon>
        <taxon>Fungi</taxon>
        <taxon>Dikarya</taxon>
        <taxon>Ascomycota</taxon>
        <taxon>Pezizomycotina</taxon>
        <taxon>Dothideomycetes</taxon>
        <taxon>Dothideomycetidae</taxon>
        <taxon>Cladosporiales</taxon>
        <taxon>Cladosporiaceae</taxon>
        <taxon>Rachicladosporium</taxon>
    </lineage>
</organism>
<keyword evidence="7" id="KW-1185">Reference proteome</keyword>
<comment type="subcellular location">
    <subcellularLocation>
        <location evidence="1">Nucleus</location>
    </subcellularLocation>
</comment>
<feature type="domain" description="S1 motif" evidence="5">
    <location>
        <begin position="1184"/>
        <end position="1256"/>
    </location>
</feature>
<evidence type="ECO:0000256" key="3">
    <source>
        <dbReference type="ARBA" id="ARBA00023242"/>
    </source>
</evidence>
<feature type="domain" description="S1 motif" evidence="5">
    <location>
        <begin position="165"/>
        <end position="262"/>
    </location>
</feature>
<feature type="domain" description="S1 motif" evidence="5">
    <location>
        <begin position="476"/>
        <end position="554"/>
    </location>
</feature>
<evidence type="ECO:0000256" key="1">
    <source>
        <dbReference type="ARBA" id="ARBA00004123"/>
    </source>
</evidence>
<dbReference type="Pfam" id="PF24685">
    <property type="entry name" value="OB_RRP5_4th"/>
    <property type="match status" value="1"/>
</dbReference>
<dbReference type="InterPro" id="IPR003029">
    <property type="entry name" value="S1_domain"/>
</dbReference>
<dbReference type="Gene3D" id="1.25.40.10">
    <property type="entry name" value="Tetratricopeptide repeat domain"/>
    <property type="match status" value="1"/>
</dbReference>
<comment type="caution">
    <text evidence="6">The sequence shown here is derived from an EMBL/GenBank/DDBJ whole genome shotgun (WGS) entry which is preliminary data.</text>
</comment>
<dbReference type="InterPro" id="IPR048059">
    <property type="entry name" value="Rrp5_S1_rpt_hs1_sc1"/>
</dbReference>
<gene>
    <name evidence="6" type="primary">RRP5</name>
    <name evidence="6" type="ORF">LTR32_006532</name>
</gene>
<evidence type="ECO:0000256" key="4">
    <source>
        <dbReference type="SAM" id="MobiDB-lite"/>
    </source>
</evidence>
<proteinExistence type="predicted"/>
<dbReference type="Pfam" id="PF23459">
    <property type="entry name" value="S1_RRP5"/>
    <property type="match status" value="3"/>
</dbReference>
<feature type="compositionally biased region" description="Basic and acidic residues" evidence="4">
    <location>
        <begin position="25"/>
        <end position="60"/>
    </location>
</feature>
<feature type="region of interest" description="Disordered" evidence="4">
    <location>
        <begin position="1281"/>
        <end position="1301"/>
    </location>
</feature>
<dbReference type="CDD" id="cd05706">
    <property type="entry name" value="S1_Rrp5_repeat_sc10"/>
    <property type="match status" value="1"/>
</dbReference>
<evidence type="ECO:0000313" key="6">
    <source>
        <dbReference type="EMBL" id="KAK5140746.1"/>
    </source>
</evidence>
<feature type="compositionally biased region" description="Acidic residues" evidence="4">
    <location>
        <begin position="1281"/>
        <end position="1298"/>
    </location>
</feature>
<dbReference type="PANTHER" id="PTHR23270">
    <property type="entry name" value="PROGRAMMED CELL DEATH PROTEIN 11 PRE-RRNA PROCESSING PROTEIN RRP5"/>
    <property type="match status" value="1"/>
</dbReference>
<feature type="domain" description="S1 motif" evidence="5">
    <location>
        <begin position="756"/>
        <end position="829"/>
    </location>
</feature>
<feature type="region of interest" description="Disordered" evidence="4">
    <location>
        <begin position="1"/>
        <end position="79"/>
    </location>
</feature>
<feature type="domain" description="S1 motif" evidence="5">
    <location>
        <begin position="851"/>
        <end position="920"/>
    </location>
</feature>
<feature type="region of interest" description="Disordered" evidence="4">
    <location>
        <begin position="100"/>
        <end position="146"/>
    </location>
</feature>
<feature type="non-terminal residue" evidence="6">
    <location>
        <position position="1484"/>
    </location>
</feature>
<keyword evidence="3" id="KW-0539">Nucleus</keyword>
<dbReference type="EMBL" id="JAVRRR010000728">
    <property type="protein sequence ID" value="KAK5140746.1"/>
    <property type="molecule type" value="Genomic_DNA"/>
</dbReference>
<feature type="compositionally biased region" description="Basic and acidic residues" evidence="4">
    <location>
        <begin position="100"/>
        <end position="109"/>
    </location>
</feature>
<dbReference type="SMART" id="SM00316">
    <property type="entry name" value="S1"/>
    <property type="match status" value="10"/>
</dbReference>
<sequence>MAAIKRKAVTDERPAKKVKSAKSAPDAKEEKRTAKPSKSHDKYTEKKGGDKSAAKDEQKPVVKSILQQEDRAFPRGGASVLTPIEQRQIKVQAERDVLFEQETGRKAPTLEDEDGDRFDEEDLAVPAWKKQQQKSRRRDDGDGHAKVTGSGIKIQGLSYKTLLVGSQVLGYVTAITGKDVALALPNNLTGYVPITAISQTLNARIEKLSAADEAQEGGDGDIEDVDLKQLFHVGQWLRATVTSTGTNPAEGKNKRHIELSIDPQQVNGGLDADSVVVHSMLQASVRSVEDHGLIMDLALASLDVKGFVSKKELGVGHDLDKMQEGQVLMCLVTGKGSNGKVLKLSPDASRFSVMGADKHMPVVNEAPVVDAFLPVIEAGPGGVAGKVMGMVEMTADVVHAGAGAKDVDLTQKYKIGSKVKGRIIWAVPGDEGGRRVGVSLLENMLALSPPTAKLPENASPKQKAQAAALEHLVPLSTIVDDVKVAHVLPERGLFLTISTGNGTTSPAFAHISQISDTRIDVLSSSTGQFQLGSTHRARVISYNPLDGLYYLSLKQSILEQTYLRLEDLTIGEVVTGTVDRLILGGKSGITGVLVKLSESITGLVPDVHLSDVQLQHPERKFREGVSVRARILSIDLEKRHLRLTLKKTLINDDADAPVWKDYAALEPGMESKGTVIKMLPTGAVIQFFGNVRAYLPAAEMSEGFIEKVEDYFRPGQTISVHILSVDAEAQEMKVSCKQSSVLDDGTQALWDSVTGGQIVDGSVTEKGGESVAVDLDNGLRGVVRLGHLADGAPAKAESALKRIRVGQKLSELVVLTKLERSRQVLLTDKASFIKAVKDGKLVRSFGDIREGMKLQGFVRNVTPEAIFVEFANGVVGLVPKSQVGPDLAGLAGFGLSKDQTVFAWVLSVDAVKERFVLSMREQKDEPEPVSKPSNSAANNITMGQVVKAHIASVKATQLNVRLADGVQGRIDSVDLVSGRLDLTAKTAAEQVALTLADVSPGMVLPGRVTKVSQRSVTVQLSDNLAGPVPLVEMSDDFEQVNPAVYNKNDIVRVCVLDIDTPNKKLFLSLRPSKVLSSSLPVRDAQIGTHAQLKEGDVVRGFVKHVSDRGVMVALSARVDAFVKIADLSDKFVKDWKSLAEVDQLIRGRILAVDADAKIVQLSLKASHVDDDYTPPMGINDLTPGTVITGRVRKVEEFGAFIDIDGTLPKLSGLCHRSEMAEKRVLDARKIYDEGDVVKAKVLSVDVAARKISLGLKAGYFADGDEGMEEVADDDGGAEVVGAEDEESDADGGVEIEDDRELHSDADEVDQTDEMDVDEDVVTKATSGLETAGFDWTGDNFGGDTNGGVSDSEPDTAATKKRKRTKPEIKVDMTGDLDKYGPRSVSDFERQLLGQPNDSGLWIQYMAFQLQLSEVQKARDIAERALRTIHIRESEEKANLWIAWMNLEVEYGDEERVEEVFKQACQVQDPLEMHEKLASIYIDSG</sequence>
<dbReference type="CDD" id="cd05693">
    <property type="entry name" value="S1_Rrp5_repeat_hs1_sc1"/>
    <property type="match status" value="1"/>
</dbReference>
<feature type="compositionally biased region" description="Acidic residues" evidence="4">
    <location>
        <begin position="110"/>
        <end position="123"/>
    </location>
</feature>
<evidence type="ECO:0000259" key="5">
    <source>
        <dbReference type="PROSITE" id="PS50126"/>
    </source>
</evidence>
<feature type="domain" description="S1 motif" evidence="5">
    <location>
        <begin position="1001"/>
        <end position="1070"/>
    </location>
</feature>
<accession>A0ABR0KYN6</accession>
<reference evidence="6 7" key="1">
    <citation type="submission" date="2023-08" db="EMBL/GenBank/DDBJ databases">
        <title>Black Yeasts Isolated from many extreme environments.</title>
        <authorList>
            <person name="Coleine C."/>
            <person name="Stajich J.E."/>
            <person name="Selbmann L."/>
        </authorList>
    </citation>
    <scope>NUCLEOTIDE SEQUENCE [LARGE SCALE GENOMIC DNA]</scope>
    <source>
        <strain evidence="6 7">CCFEE 5386</strain>
    </source>
</reference>
<dbReference type="SUPFAM" id="SSF48452">
    <property type="entry name" value="TPR-like"/>
    <property type="match status" value="1"/>
</dbReference>
<evidence type="ECO:0000313" key="7">
    <source>
        <dbReference type="Proteomes" id="UP001308179"/>
    </source>
</evidence>
<feature type="region of interest" description="Disordered" evidence="4">
    <location>
        <begin position="1333"/>
        <end position="1364"/>
    </location>
</feature>
<evidence type="ECO:0000256" key="2">
    <source>
        <dbReference type="ARBA" id="ARBA00022737"/>
    </source>
</evidence>
<keyword evidence="2" id="KW-0677">Repeat</keyword>
<dbReference type="PANTHER" id="PTHR23270:SF10">
    <property type="entry name" value="PROTEIN RRP5 HOMOLOG"/>
    <property type="match status" value="1"/>
</dbReference>
<feature type="domain" description="S1 motif" evidence="5">
    <location>
        <begin position="668"/>
        <end position="737"/>
    </location>
</feature>